<dbReference type="SMART" id="SM00228">
    <property type="entry name" value="PDZ"/>
    <property type="match status" value="1"/>
</dbReference>
<evidence type="ECO:0000313" key="9">
    <source>
        <dbReference type="Proteomes" id="UP000199322"/>
    </source>
</evidence>
<dbReference type="Pfam" id="PF03572">
    <property type="entry name" value="Peptidase_S41"/>
    <property type="match status" value="1"/>
</dbReference>
<name>A0A1G6KS39_9BACT</name>
<reference evidence="8 9" key="1">
    <citation type="submission" date="2016-10" db="EMBL/GenBank/DDBJ databases">
        <authorList>
            <person name="de Groot N.N."/>
        </authorList>
    </citation>
    <scope>NUCLEOTIDE SEQUENCE [LARGE SCALE GENOMIC DNA]</scope>
    <source>
        <strain evidence="8 9">WG14</strain>
    </source>
</reference>
<dbReference type="GO" id="GO:0004175">
    <property type="term" value="F:endopeptidase activity"/>
    <property type="evidence" value="ECO:0007669"/>
    <property type="project" value="TreeGrafter"/>
</dbReference>
<dbReference type="AlphaFoldDB" id="A0A1G6KS39"/>
<dbReference type="InterPro" id="IPR005151">
    <property type="entry name" value="Tail-specific_protease"/>
</dbReference>
<dbReference type="EMBL" id="FMYV01000003">
    <property type="protein sequence ID" value="SDC33912.1"/>
    <property type="molecule type" value="Genomic_DNA"/>
</dbReference>
<dbReference type="InterPro" id="IPR029045">
    <property type="entry name" value="ClpP/crotonase-like_dom_sf"/>
</dbReference>
<organism evidence="8 9">
    <name type="scientific">Geotoga petraea</name>
    <dbReference type="NCBI Taxonomy" id="28234"/>
    <lineage>
        <taxon>Bacteria</taxon>
        <taxon>Thermotogati</taxon>
        <taxon>Thermotogota</taxon>
        <taxon>Thermotogae</taxon>
        <taxon>Petrotogales</taxon>
        <taxon>Petrotogaceae</taxon>
        <taxon>Geotoga</taxon>
    </lineage>
</organism>
<keyword evidence="3 5" id="KW-0378">Hydrolase</keyword>
<gene>
    <name evidence="8" type="ORF">SAMN04488588_0867</name>
</gene>
<accession>A0A1G6KS39</accession>
<dbReference type="PROSITE" id="PS50106">
    <property type="entry name" value="PDZ"/>
    <property type="match status" value="1"/>
</dbReference>
<keyword evidence="2 5" id="KW-0645">Protease</keyword>
<dbReference type="PANTHER" id="PTHR32060">
    <property type="entry name" value="TAIL-SPECIFIC PROTEASE"/>
    <property type="match status" value="1"/>
</dbReference>
<dbReference type="CDD" id="cd06782">
    <property type="entry name" value="cpPDZ_CPP-like"/>
    <property type="match status" value="1"/>
</dbReference>
<dbReference type="Proteomes" id="UP000199322">
    <property type="component" value="Unassembled WGS sequence"/>
</dbReference>
<dbReference type="GO" id="GO:0030288">
    <property type="term" value="C:outer membrane-bounded periplasmic space"/>
    <property type="evidence" value="ECO:0007669"/>
    <property type="project" value="TreeGrafter"/>
</dbReference>
<feature type="domain" description="PDZ" evidence="7">
    <location>
        <begin position="99"/>
        <end position="163"/>
    </location>
</feature>
<evidence type="ECO:0000256" key="2">
    <source>
        <dbReference type="ARBA" id="ARBA00022670"/>
    </source>
</evidence>
<dbReference type="Gene3D" id="2.30.42.10">
    <property type="match status" value="1"/>
</dbReference>
<dbReference type="NCBIfam" id="TIGR00225">
    <property type="entry name" value="prc"/>
    <property type="match status" value="1"/>
</dbReference>
<dbReference type="PANTHER" id="PTHR32060:SF30">
    <property type="entry name" value="CARBOXY-TERMINAL PROCESSING PROTEASE CTPA"/>
    <property type="match status" value="1"/>
</dbReference>
<sequence length="426" mass="47686">MSRKFKKITIVLMVAALLLTALVFGATNQETKSVEEIYFEKFQQPIYDLLYYIDTIYYEQDKIDYDKILDSTLAGLIKGLNDPFAWYFDAQQTQENQIDEQGEYGGLGITVRWDQEMEAIVIVSPMSGTPADKAGLQANDYIITVDGTPVSDMGYMESVNNMRGKPGEPIILEIFREGWEEPKEVKLVRALIETKTVKYTTINQEEKIGYIRLTNFAEKSASEMEEALTEMKNEKVNGLIFDLRNNPGGLLSTAIDVSSMFIKKGEIVSLDYYNGQREIISTIPGKYFYFLDNIPITVLVNGASASASEIFTGAMKDKALATIIGTTTYGKAAVQRPVSLGNGGEAWIPMAHYLTPSGNDIHLKGIEPDIIVEMPERKLQDMTEITEEEQEKAKNETTTQASIDLETDAQLMKAVEFIKKELGIIN</sequence>
<evidence type="ECO:0000256" key="5">
    <source>
        <dbReference type="RuleBase" id="RU004404"/>
    </source>
</evidence>
<evidence type="ECO:0000256" key="1">
    <source>
        <dbReference type="ARBA" id="ARBA00009179"/>
    </source>
</evidence>
<evidence type="ECO:0000256" key="4">
    <source>
        <dbReference type="ARBA" id="ARBA00022825"/>
    </source>
</evidence>
<proteinExistence type="inferred from homology"/>
<keyword evidence="6" id="KW-0732">Signal</keyword>
<dbReference type="GO" id="GO:0006508">
    <property type="term" value="P:proteolysis"/>
    <property type="evidence" value="ECO:0007669"/>
    <property type="project" value="UniProtKB-KW"/>
</dbReference>
<feature type="chain" id="PRO_5011517386" evidence="6">
    <location>
        <begin position="27"/>
        <end position="426"/>
    </location>
</feature>
<feature type="signal peptide" evidence="6">
    <location>
        <begin position="1"/>
        <end position="26"/>
    </location>
</feature>
<dbReference type="Pfam" id="PF00595">
    <property type="entry name" value="PDZ"/>
    <property type="match status" value="1"/>
</dbReference>
<dbReference type="SMART" id="SM00245">
    <property type="entry name" value="TSPc"/>
    <property type="match status" value="1"/>
</dbReference>
<dbReference type="CDD" id="cd07560">
    <property type="entry name" value="Peptidase_S41_CPP"/>
    <property type="match status" value="1"/>
</dbReference>
<evidence type="ECO:0000256" key="3">
    <source>
        <dbReference type="ARBA" id="ARBA00022801"/>
    </source>
</evidence>
<dbReference type="GO" id="GO:0008236">
    <property type="term" value="F:serine-type peptidase activity"/>
    <property type="evidence" value="ECO:0007669"/>
    <property type="project" value="UniProtKB-KW"/>
</dbReference>
<dbReference type="SUPFAM" id="SSF50156">
    <property type="entry name" value="PDZ domain-like"/>
    <property type="match status" value="1"/>
</dbReference>
<dbReference type="Gene3D" id="3.90.226.10">
    <property type="entry name" value="2-enoyl-CoA Hydratase, Chain A, domain 1"/>
    <property type="match status" value="1"/>
</dbReference>
<dbReference type="FunFam" id="2.30.42.10:FF:000063">
    <property type="entry name" value="Peptidase, S41 family"/>
    <property type="match status" value="1"/>
</dbReference>
<dbReference type="InterPro" id="IPR004447">
    <property type="entry name" value="Peptidase_S41A"/>
</dbReference>
<dbReference type="GO" id="GO:0007165">
    <property type="term" value="P:signal transduction"/>
    <property type="evidence" value="ECO:0007669"/>
    <property type="project" value="TreeGrafter"/>
</dbReference>
<dbReference type="InterPro" id="IPR001478">
    <property type="entry name" value="PDZ"/>
</dbReference>
<evidence type="ECO:0000256" key="6">
    <source>
        <dbReference type="SAM" id="SignalP"/>
    </source>
</evidence>
<dbReference type="STRING" id="28234.SAMN04488588_0867"/>
<evidence type="ECO:0000259" key="7">
    <source>
        <dbReference type="PROSITE" id="PS50106"/>
    </source>
</evidence>
<comment type="similarity">
    <text evidence="1 5">Belongs to the peptidase S41A family.</text>
</comment>
<protein>
    <submittedName>
        <fullName evidence="8">C-terminal processing peptidase-3. Serine peptidase. MEROPS family S41A</fullName>
    </submittedName>
</protein>
<keyword evidence="4 5" id="KW-0720">Serine protease</keyword>
<dbReference type="Gene3D" id="3.30.750.44">
    <property type="match status" value="1"/>
</dbReference>
<dbReference type="SUPFAM" id="SSF52096">
    <property type="entry name" value="ClpP/crotonase"/>
    <property type="match status" value="1"/>
</dbReference>
<evidence type="ECO:0000313" key="8">
    <source>
        <dbReference type="EMBL" id="SDC33912.1"/>
    </source>
</evidence>
<dbReference type="RefSeq" id="WP_091403115.1">
    <property type="nucleotide sequence ID" value="NZ_FMYV01000003.1"/>
</dbReference>
<keyword evidence="9" id="KW-1185">Reference proteome</keyword>
<dbReference type="InterPro" id="IPR036034">
    <property type="entry name" value="PDZ_sf"/>
</dbReference>